<gene>
    <name evidence="1" type="ORF">AB4Y32_16095</name>
</gene>
<dbReference type="Proteomes" id="UP001558850">
    <property type="component" value="Unassembled WGS sequence"/>
</dbReference>
<name>A0ACC6U0X7_9BURK</name>
<reference evidence="1" key="1">
    <citation type="submission" date="2024-07" db="EMBL/GenBank/DDBJ databases">
        <title>A survey of Mimosa microsymbionts across Brazilian biomes reveals a high diversity of Paraburkholderia nodulating endemic species, but also that Cupriavidus is common as a symbiont of widespread species.</title>
        <authorList>
            <person name="Rouws L."/>
            <person name="Barauna A."/>
            <person name="Beukes C."/>
            <person name="Rouws J.R.C."/>
            <person name="De Faria S.M."/>
            <person name="Gross E."/>
            <person name="Bueno Dos Reis Junior F."/>
            <person name="Simon M.F."/>
            <person name="Maluk M."/>
            <person name="Odee D.W."/>
            <person name="Kenicer G."/>
            <person name="Young J.P.W."/>
            <person name="Reis V.M."/>
            <person name="Zilli J."/>
            <person name="James E.K."/>
        </authorList>
    </citation>
    <scope>NUCLEOTIDE SEQUENCE</scope>
    <source>
        <strain evidence="1">EG181B</strain>
    </source>
</reference>
<dbReference type="EMBL" id="JBFRCH010000007">
    <property type="protein sequence ID" value="MEX3933298.1"/>
    <property type="molecule type" value="Genomic_DNA"/>
</dbReference>
<sequence length="205" mass="22851">MIRTSLPVKKALKPKRCRHCGNSFTPISSMSRACSVPCAIALTETAKAKQAAKVKRQEKRSIREALEKTKTRGAHLKELQDAVNAYVRLRDAKDGCISCDRPATWQGQWHASHFLSVGSHPGLRFNLLNIHKACSICNKWKSGNYAGYKPKLEKKIGADQVAWLEGPAGNEPLKITVAEIKEMKALFRAKVRELKKALEEEMEAA</sequence>
<protein>
    <submittedName>
        <fullName evidence="1">Recombination protein NinG</fullName>
    </submittedName>
</protein>
<proteinExistence type="predicted"/>
<accession>A0ACC6U0X7</accession>
<keyword evidence="2" id="KW-1185">Reference proteome</keyword>
<evidence type="ECO:0000313" key="2">
    <source>
        <dbReference type="Proteomes" id="UP001558850"/>
    </source>
</evidence>
<evidence type="ECO:0000313" key="1">
    <source>
        <dbReference type="EMBL" id="MEX3933298.1"/>
    </source>
</evidence>
<comment type="caution">
    <text evidence="1">The sequence shown here is derived from an EMBL/GenBank/DDBJ whole genome shotgun (WGS) entry which is preliminary data.</text>
</comment>
<organism evidence="1 2">
    <name type="scientific">Paraburkholderia phymatum</name>
    <dbReference type="NCBI Taxonomy" id="148447"/>
    <lineage>
        <taxon>Bacteria</taxon>
        <taxon>Pseudomonadati</taxon>
        <taxon>Pseudomonadota</taxon>
        <taxon>Betaproteobacteria</taxon>
        <taxon>Burkholderiales</taxon>
        <taxon>Burkholderiaceae</taxon>
        <taxon>Paraburkholderia</taxon>
    </lineage>
</organism>